<dbReference type="Gene3D" id="1.20.1070.10">
    <property type="entry name" value="Rhodopsin 7-helix transmembrane proteins"/>
    <property type="match status" value="1"/>
</dbReference>
<dbReference type="PROSITE" id="PS50262">
    <property type="entry name" value="G_PROTEIN_RECEP_F1_2"/>
    <property type="match status" value="1"/>
</dbReference>
<accession>A0A0H5S3H7</accession>
<feature type="transmembrane region" description="Helical" evidence="5">
    <location>
        <begin position="194"/>
        <end position="214"/>
    </location>
</feature>
<proteinExistence type="predicted"/>
<dbReference type="PROSITE" id="PS00237">
    <property type="entry name" value="G_PROTEIN_RECEP_F1_1"/>
    <property type="match status" value="1"/>
</dbReference>
<evidence type="ECO:0000313" key="7">
    <source>
        <dbReference type="EMBL" id="CRZ23220.1"/>
    </source>
</evidence>
<dbReference type="GO" id="GO:0016020">
    <property type="term" value="C:membrane"/>
    <property type="evidence" value="ECO:0007669"/>
    <property type="project" value="UniProtKB-SubCell"/>
</dbReference>
<dbReference type="InterPro" id="IPR000276">
    <property type="entry name" value="GPCR_Rhodpsn"/>
</dbReference>
<feature type="transmembrane region" description="Helical" evidence="5">
    <location>
        <begin position="226"/>
        <end position="249"/>
    </location>
</feature>
<evidence type="ECO:0000313" key="8">
    <source>
        <dbReference type="WormBase" id="Bm3456"/>
    </source>
</evidence>
<sequence length="297" mass="33845">MAILVPVIPCVCFFLFCLLIGFAGNTALIITTILTLSAFADILHQIGHIPFAYFIFTGITFTPLWTCICIQLLPNFGLNFAMAILLFTGIDRSIAILKPLRYRTMRKRISIPLMTIPATLYAIAILTMACIYAINNDDKVICVLVAIYSGQFDWIWGILATVLNLATITLYAVLSRIIVKARISTRNFELLQTLKITVAFVALGHLATTTIYMVTKFLNISDVAKFYIGCYAGVFINTSVSFNWLLYYWRSEEYRNSFRRQFKKLPCLKNTVNLQTKHKMQQVTTVYRLELSRRLSH</sequence>
<evidence type="ECO:0000256" key="1">
    <source>
        <dbReference type="ARBA" id="ARBA00004370"/>
    </source>
</evidence>
<feature type="transmembrane region" description="Helical" evidence="5">
    <location>
        <begin position="51"/>
        <end position="73"/>
    </location>
</feature>
<dbReference type="AlphaFoldDB" id="A0A0H5S3H7"/>
<evidence type="ECO:0000256" key="2">
    <source>
        <dbReference type="ARBA" id="ARBA00022692"/>
    </source>
</evidence>
<feature type="domain" description="G-protein coupled receptors family 1 profile" evidence="6">
    <location>
        <begin position="12"/>
        <end position="247"/>
    </location>
</feature>
<evidence type="ECO:0000256" key="3">
    <source>
        <dbReference type="ARBA" id="ARBA00022989"/>
    </source>
</evidence>
<name>A0A0H5S3H7_BRUMA</name>
<keyword evidence="4 5" id="KW-0472">Membrane</keyword>
<gene>
    <name evidence="7 8" type="ORF">Bm3456</name>
    <name evidence="7" type="ORF">BM_Bm3456</name>
</gene>
<dbReference type="PANTHER" id="PTHR23360:SF5">
    <property type="entry name" value="G-PROTEIN COUPLED RECEPTORS FAMILY 1 PROFILE DOMAIN-CONTAINING PROTEIN"/>
    <property type="match status" value="1"/>
</dbReference>
<feature type="transmembrane region" description="Helical" evidence="5">
    <location>
        <begin position="6"/>
        <end position="39"/>
    </location>
</feature>
<evidence type="ECO:0000256" key="5">
    <source>
        <dbReference type="SAM" id="Phobius"/>
    </source>
</evidence>
<dbReference type="Pfam" id="PF10320">
    <property type="entry name" value="7TM_GPCR_Srsx"/>
    <property type="match status" value="1"/>
</dbReference>
<dbReference type="WormBase" id="Bm3456">
    <property type="protein sequence ID" value="BM16601"/>
    <property type="gene ID" value="WBGene00223717"/>
</dbReference>
<dbReference type="EMBL" id="LN856837">
    <property type="protein sequence ID" value="CRZ23220.1"/>
    <property type="molecule type" value="Genomic_DNA"/>
</dbReference>
<dbReference type="SMART" id="SM01381">
    <property type="entry name" value="7TM_GPCR_Srsx"/>
    <property type="match status" value="1"/>
</dbReference>
<dbReference type="InterPro" id="IPR047130">
    <property type="entry name" value="7TM_GPCR_Srsx_nematod"/>
</dbReference>
<dbReference type="InterPro" id="IPR017452">
    <property type="entry name" value="GPCR_Rhodpsn_7TM"/>
</dbReference>
<protein>
    <submittedName>
        <fullName evidence="7">Bm3456</fullName>
    </submittedName>
</protein>
<feature type="transmembrane region" description="Helical" evidence="5">
    <location>
        <begin position="109"/>
        <end position="134"/>
    </location>
</feature>
<keyword evidence="2 5" id="KW-0812">Transmembrane</keyword>
<dbReference type="InterPro" id="IPR019424">
    <property type="entry name" value="7TM_GPCR_Srsx"/>
</dbReference>
<dbReference type="OMA" id="WVSTTTA"/>
<keyword evidence="3 5" id="KW-1133">Transmembrane helix</keyword>
<evidence type="ECO:0000259" key="6">
    <source>
        <dbReference type="PROSITE" id="PS50262"/>
    </source>
</evidence>
<dbReference type="SUPFAM" id="SSF81321">
    <property type="entry name" value="Family A G protein-coupled receptor-like"/>
    <property type="match status" value="1"/>
</dbReference>
<comment type="subcellular location">
    <subcellularLocation>
        <location evidence="1">Membrane</location>
    </subcellularLocation>
</comment>
<dbReference type="GO" id="GO:0004930">
    <property type="term" value="F:G protein-coupled receptor activity"/>
    <property type="evidence" value="ECO:0007669"/>
    <property type="project" value="InterPro"/>
</dbReference>
<reference evidence="7" key="2">
    <citation type="submission" date="2012-12" db="EMBL/GenBank/DDBJ databases">
        <authorList>
            <person name="Gao Y.W."/>
            <person name="Fan S.T."/>
            <person name="Sun H.T."/>
            <person name="Wang Z."/>
            <person name="Gao X.L."/>
            <person name="Li Y.G."/>
            <person name="Wang T.C."/>
            <person name="Zhang K."/>
            <person name="Xu W.W."/>
            <person name="Yu Z.J."/>
            <person name="Xia X.Z."/>
        </authorList>
    </citation>
    <scope>NUCLEOTIDE SEQUENCE</scope>
    <source>
        <strain evidence="7">FR3</strain>
    </source>
</reference>
<organism evidence="7">
    <name type="scientific">Brugia malayi</name>
    <name type="common">Filarial nematode worm</name>
    <dbReference type="NCBI Taxonomy" id="6279"/>
    <lineage>
        <taxon>Eukaryota</taxon>
        <taxon>Metazoa</taxon>
        <taxon>Ecdysozoa</taxon>
        <taxon>Nematoda</taxon>
        <taxon>Chromadorea</taxon>
        <taxon>Rhabditida</taxon>
        <taxon>Spirurina</taxon>
        <taxon>Spiruromorpha</taxon>
        <taxon>Filarioidea</taxon>
        <taxon>Onchocercidae</taxon>
        <taxon>Brugia</taxon>
    </lineage>
</organism>
<reference evidence="7" key="1">
    <citation type="journal article" date="2007" name="Science">
        <title>Draft genome of the filarial nematode parasite Brugia malayi.</title>
        <authorList>
            <person name="Ghedin E."/>
            <person name="Wang S."/>
            <person name="Spiro D."/>
            <person name="Caler E."/>
            <person name="Zhao Q."/>
            <person name="Crabtree J."/>
            <person name="Allen J.E."/>
            <person name="Delcher A.L."/>
            <person name="Guiliano D.B."/>
            <person name="Miranda-Saavedra D."/>
            <person name="Angiuoli S.V."/>
            <person name="Creasy T."/>
            <person name="Amedeo P."/>
            <person name="Haas B."/>
            <person name="El-Sayed N.M."/>
            <person name="Wortman J.R."/>
            <person name="Feldblyum T."/>
            <person name="Tallon L."/>
            <person name="Schatz M."/>
            <person name="Shumway M."/>
            <person name="Koo H."/>
            <person name="Salzberg S.L."/>
            <person name="Schobel S."/>
            <person name="Pertea M."/>
            <person name="Pop M."/>
            <person name="White O."/>
            <person name="Barton G.J."/>
            <person name="Carlow C.K."/>
            <person name="Crawford M.J."/>
            <person name="Daub J."/>
            <person name="Dimmic M.W."/>
            <person name="Estes C.F."/>
            <person name="Foster J.M."/>
            <person name="Ganatra M."/>
            <person name="Gregory W.F."/>
            <person name="Johnson N.M."/>
            <person name="Jin J."/>
            <person name="Komuniecki R."/>
            <person name="Korf I."/>
            <person name="Kumar S."/>
            <person name="Laney S."/>
            <person name="Li B.W."/>
            <person name="Li W."/>
            <person name="Lindblom T.H."/>
            <person name="Lustigman S."/>
            <person name="Ma D."/>
            <person name="Maina C.V."/>
            <person name="Martin D.M."/>
            <person name="McCarter J.P."/>
            <person name="McReynolds L."/>
            <person name="Mitreva M."/>
            <person name="Nutman T.B."/>
            <person name="Parkinson J."/>
            <person name="Peregrin-Alvarez J.M."/>
            <person name="Poole C."/>
            <person name="Ren Q."/>
            <person name="Saunders L."/>
            <person name="Sluder A.E."/>
            <person name="Smith K."/>
            <person name="Stanke M."/>
            <person name="Unnasch T.R."/>
            <person name="Ware J."/>
            <person name="Wei A.D."/>
            <person name="Weil G."/>
            <person name="Williams D.J."/>
            <person name="Zhang Y."/>
            <person name="Williams S.A."/>
            <person name="Fraser-Liggett C."/>
            <person name="Slatko B."/>
            <person name="Blaxter M.L."/>
            <person name="Scott A.L."/>
        </authorList>
    </citation>
    <scope>NUCLEOTIDE SEQUENCE</scope>
    <source>
        <strain evidence="7">FR3</strain>
    </source>
</reference>
<feature type="transmembrane region" description="Helical" evidence="5">
    <location>
        <begin position="154"/>
        <end position="174"/>
    </location>
</feature>
<dbReference type="PANTHER" id="PTHR23360">
    <property type="entry name" value="G-PROTEIN COUPLED RECEPTORS FAMILY 1 PROFILE DOMAIN-CONTAINING PROTEIN-RELATED"/>
    <property type="match status" value="1"/>
</dbReference>
<evidence type="ECO:0000256" key="4">
    <source>
        <dbReference type="ARBA" id="ARBA00023136"/>
    </source>
</evidence>